<name>A0ABD4SUP9_9NEIS</name>
<dbReference type="Proteomes" id="UP001200247">
    <property type="component" value="Unassembled WGS sequence"/>
</dbReference>
<comment type="caution">
    <text evidence="1">The sequence shown here is derived from an EMBL/GenBank/DDBJ whole genome shotgun (WGS) entry which is preliminary data.</text>
</comment>
<dbReference type="AlphaFoldDB" id="A0ABD4SUP9"/>
<dbReference type="RefSeq" id="WP_193584085.1">
    <property type="nucleotide sequence ID" value="NZ_JAJAWS010000046.1"/>
</dbReference>
<reference evidence="1 2" key="1">
    <citation type="submission" date="2021-10" db="EMBL/GenBank/DDBJ databases">
        <title>Whole-genome sequencing analysis of Laribacter hongkongensis: virulence gene profiles, carbohydrate-active enzyme prediction, and antimicrobial resistance characterization.</title>
        <authorList>
            <person name="Yuan P."/>
            <person name="Zhan Y."/>
            <person name="Chen D."/>
        </authorList>
    </citation>
    <scope>NUCLEOTIDE SEQUENCE [LARGE SCALE GENOMIC DNA]</scope>
    <source>
        <strain evidence="1 2">W67</strain>
    </source>
</reference>
<accession>A0ABD4SUP9</accession>
<evidence type="ECO:0000313" key="2">
    <source>
        <dbReference type="Proteomes" id="UP001200247"/>
    </source>
</evidence>
<evidence type="ECO:0000313" key="1">
    <source>
        <dbReference type="EMBL" id="MCG9026509.1"/>
    </source>
</evidence>
<gene>
    <name evidence="1" type="ORF">LH440_11485</name>
</gene>
<proteinExistence type="predicted"/>
<dbReference type="EMBL" id="JAJAXM010000021">
    <property type="protein sequence ID" value="MCG9026509.1"/>
    <property type="molecule type" value="Genomic_DNA"/>
</dbReference>
<organism evidence="1 2">
    <name type="scientific">Laribacter hongkongensis</name>
    <dbReference type="NCBI Taxonomy" id="168471"/>
    <lineage>
        <taxon>Bacteria</taxon>
        <taxon>Pseudomonadati</taxon>
        <taxon>Pseudomonadota</taxon>
        <taxon>Betaproteobacteria</taxon>
        <taxon>Neisseriales</taxon>
        <taxon>Aquaspirillaceae</taxon>
        <taxon>Laribacter</taxon>
    </lineage>
</organism>
<protein>
    <recommendedName>
        <fullName evidence="3">Lipoprotein</fullName>
    </recommendedName>
</protein>
<evidence type="ECO:0008006" key="3">
    <source>
        <dbReference type="Google" id="ProtNLM"/>
    </source>
</evidence>
<sequence length="180" mass="19438">MKTLFFAALSIGLLAGCSDQEKITSLEAENQALKVKLASYEPAQQSTLEYKVAVLAAGGAIPGNDSSVLRARYLLDLASKQYGITQDEAADMALSAAERLKKEKVNGTLMDILEGVTIYGAVDGRQWKKDKQEYASFATAYVMSRVGSKLSHEESVRSVIALQSNAINLGANRFDQLIGK</sequence>
<dbReference type="PROSITE" id="PS51257">
    <property type="entry name" value="PROKAR_LIPOPROTEIN"/>
    <property type="match status" value="1"/>
</dbReference>